<gene>
    <name evidence="2" type="ORF">F4694_004055</name>
</gene>
<proteinExistence type="predicted"/>
<reference evidence="3" key="2">
    <citation type="submission" date="2020-08" db="EMBL/GenBank/DDBJ databases">
        <title>The Agave Microbiome: Exploring the role of microbial communities in plant adaptations to desert environments.</title>
        <authorList>
            <person name="Partida-Martinez L.P."/>
        </authorList>
    </citation>
    <scope>NUCLEOTIDE SEQUENCE [LARGE SCALE GENOMIC DNA]</scope>
    <source>
        <strain evidence="3">AT2.8</strain>
    </source>
</reference>
<keyword evidence="1" id="KW-0472">Membrane</keyword>
<evidence type="ECO:0000313" key="3">
    <source>
        <dbReference type="Proteomes" id="UP000548423"/>
    </source>
</evidence>
<accession>A0A852TEH7</accession>
<evidence type="ECO:0000256" key="1">
    <source>
        <dbReference type="SAM" id="Phobius"/>
    </source>
</evidence>
<keyword evidence="1" id="KW-0812">Transmembrane</keyword>
<name>A0A852TEH7_9BACI</name>
<evidence type="ECO:0000313" key="2">
    <source>
        <dbReference type="EMBL" id="NYE07270.1"/>
    </source>
</evidence>
<dbReference type="EMBL" id="JACCBX010000008">
    <property type="protein sequence ID" value="NYE07270.1"/>
    <property type="molecule type" value="Genomic_DNA"/>
</dbReference>
<organism evidence="2 3">
    <name type="scientific">Neobacillus niacini</name>
    <dbReference type="NCBI Taxonomy" id="86668"/>
    <lineage>
        <taxon>Bacteria</taxon>
        <taxon>Bacillati</taxon>
        <taxon>Bacillota</taxon>
        <taxon>Bacilli</taxon>
        <taxon>Bacillales</taxon>
        <taxon>Bacillaceae</taxon>
        <taxon>Neobacillus</taxon>
    </lineage>
</organism>
<reference evidence="3" key="1">
    <citation type="submission" date="2020-07" db="EMBL/GenBank/DDBJ databases">
        <authorList>
            <person name="Partida-Martinez L."/>
            <person name="Huntemann M."/>
            <person name="Clum A."/>
            <person name="Wang J."/>
            <person name="Palaniappan K."/>
            <person name="Ritter S."/>
            <person name="Chen I.-M."/>
            <person name="Stamatis D."/>
            <person name="Reddy T."/>
            <person name="O'Malley R."/>
            <person name="Daum C."/>
            <person name="Shapiro N."/>
            <person name="Ivanova N."/>
            <person name="Kyrpides N."/>
            <person name="Woyke T."/>
        </authorList>
    </citation>
    <scope>NUCLEOTIDE SEQUENCE [LARGE SCALE GENOMIC DNA]</scope>
    <source>
        <strain evidence="3">AT2.8</strain>
    </source>
</reference>
<dbReference type="AlphaFoldDB" id="A0A852TEH7"/>
<dbReference type="InterPro" id="IPR006485">
    <property type="entry name" value="Phage-like_holin"/>
</dbReference>
<dbReference type="Pfam" id="PF04531">
    <property type="entry name" value="Phage_holin_1"/>
    <property type="match status" value="1"/>
</dbReference>
<feature type="transmembrane region" description="Helical" evidence="1">
    <location>
        <begin position="7"/>
        <end position="28"/>
    </location>
</feature>
<dbReference type="Proteomes" id="UP000548423">
    <property type="component" value="Unassembled WGS sequence"/>
</dbReference>
<protein>
    <submittedName>
        <fullName evidence="2">Membrane protein</fullName>
    </submittedName>
</protein>
<keyword evidence="1" id="KW-1133">Transmembrane helix</keyword>
<sequence>MNRFKNYALWIAIAAVAGMALVDFGVIANTEVFDNYVEKILYVLILAGVINNPTSGTGFKDEK</sequence>
<comment type="caution">
    <text evidence="2">The sequence shown here is derived from an EMBL/GenBank/DDBJ whole genome shotgun (WGS) entry which is preliminary data.</text>
</comment>